<dbReference type="PANTHER" id="PTHR13438:SF2">
    <property type="entry name" value="AMINOACYL TRNA SYNTHASE COMPLEX-INTERACTING MULTIFUNCTIONAL PROTEIN 2"/>
    <property type="match status" value="1"/>
</dbReference>
<keyword evidence="5" id="KW-0539">Nucleus</keyword>
<evidence type="ECO:0008006" key="11">
    <source>
        <dbReference type="Google" id="ProtNLM"/>
    </source>
</evidence>
<dbReference type="AlphaFoldDB" id="A0ABD1EID6"/>
<dbReference type="GO" id="GO:0006412">
    <property type="term" value="P:translation"/>
    <property type="evidence" value="ECO:0007669"/>
    <property type="project" value="UniProtKB-KW"/>
</dbReference>
<dbReference type="InterPro" id="IPR031889">
    <property type="entry name" value="AIMP2_LysRS-bd"/>
</dbReference>
<feature type="coiled-coil region" evidence="6">
    <location>
        <begin position="73"/>
        <end position="100"/>
    </location>
</feature>
<dbReference type="PANTHER" id="PTHR13438">
    <property type="entry name" value="AMINOACYL TRNA SYNTHASE COMPLEX-INTERACTING MULTIFUNCTIONAL PROTEIN"/>
    <property type="match status" value="1"/>
</dbReference>
<evidence type="ECO:0000259" key="8">
    <source>
        <dbReference type="Pfam" id="PF18569"/>
    </source>
</evidence>
<comment type="caution">
    <text evidence="9">The sequence shown here is derived from an EMBL/GenBank/DDBJ whole genome shotgun (WGS) entry which is preliminary data.</text>
</comment>
<evidence type="ECO:0000256" key="3">
    <source>
        <dbReference type="ARBA" id="ARBA00022490"/>
    </source>
</evidence>
<dbReference type="InterPro" id="IPR036282">
    <property type="entry name" value="Glutathione-S-Trfase_C_sf"/>
</dbReference>
<evidence type="ECO:0000259" key="7">
    <source>
        <dbReference type="Pfam" id="PF16780"/>
    </source>
</evidence>
<evidence type="ECO:0000313" key="9">
    <source>
        <dbReference type="EMBL" id="KAL1494314.1"/>
    </source>
</evidence>
<protein>
    <recommendedName>
        <fullName evidence="11">Multisynthase complex auxiliary component p38</fullName>
    </recommendedName>
</protein>
<dbReference type="InterPro" id="IPR042360">
    <property type="entry name" value="AIMP2"/>
</dbReference>
<comment type="subcellular location">
    <subcellularLocation>
        <location evidence="2">Cytoplasm</location>
        <location evidence="2">Cytosol</location>
    </subcellularLocation>
    <subcellularLocation>
        <location evidence="1">Nucleus</location>
    </subcellularLocation>
</comment>
<name>A0ABD1EID6_HYPHA</name>
<feature type="domain" description="AIMP2 thioredoxin-like" evidence="8">
    <location>
        <begin position="127"/>
        <end position="209"/>
    </location>
</feature>
<dbReference type="Pfam" id="PF18569">
    <property type="entry name" value="Thioredoxin_16"/>
    <property type="match status" value="1"/>
</dbReference>
<dbReference type="GO" id="GO:0005829">
    <property type="term" value="C:cytosol"/>
    <property type="evidence" value="ECO:0007669"/>
    <property type="project" value="UniProtKB-SubCell"/>
</dbReference>
<feature type="domain" description="AIMP2 lysyl-tRNA synthetase binding" evidence="7">
    <location>
        <begin position="7"/>
        <end position="37"/>
    </location>
</feature>
<keyword evidence="6" id="KW-0175">Coiled coil</keyword>
<evidence type="ECO:0000256" key="5">
    <source>
        <dbReference type="ARBA" id="ARBA00023242"/>
    </source>
</evidence>
<accession>A0ABD1EID6</accession>
<evidence type="ECO:0000313" key="10">
    <source>
        <dbReference type="Proteomes" id="UP001566132"/>
    </source>
</evidence>
<keyword evidence="3" id="KW-0963">Cytoplasm</keyword>
<organism evidence="9 10">
    <name type="scientific">Hypothenemus hampei</name>
    <name type="common">Coffee berry borer</name>
    <dbReference type="NCBI Taxonomy" id="57062"/>
    <lineage>
        <taxon>Eukaryota</taxon>
        <taxon>Metazoa</taxon>
        <taxon>Ecdysozoa</taxon>
        <taxon>Arthropoda</taxon>
        <taxon>Hexapoda</taxon>
        <taxon>Insecta</taxon>
        <taxon>Pterygota</taxon>
        <taxon>Neoptera</taxon>
        <taxon>Endopterygota</taxon>
        <taxon>Coleoptera</taxon>
        <taxon>Polyphaga</taxon>
        <taxon>Cucujiformia</taxon>
        <taxon>Curculionidae</taxon>
        <taxon>Scolytinae</taxon>
        <taxon>Hypothenemus</taxon>
    </lineage>
</organism>
<evidence type="ECO:0000256" key="1">
    <source>
        <dbReference type="ARBA" id="ARBA00004123"/>
    </source>
</evidence>
<dbReference type="SUPFAM" id="SSF47616">
    <property type="entry name" value="GST C-terminal domain-like"/>
    <property type="match status" value="1"/>
</dbReference>
<gene>
    <name evidence="9" type="ORF">ABEB36_009930</name>
</gene>
<dbReference type="Proteomes" id="UP001566132">
    <property type="component" value="Unassembled WGS sequence"/>
</dbReference>
<evidence type="ECO:0000256" key="2">
    <source>
        <dbReference type="ARBA" id="ARBA00004514"/>
    </source>
</evidence>
<keyword evidence="10" id="KW-1185">Reference proteome</keyword>
<keyword evidence="4" id="KW-0648">Protein biosynthesis</keyword>
<sequence>MKAPLKMYKLKPNVVHDFSIEIPKCMYRLGNIHEPKKVDDGPGEQVPAPKEKLDIFDQVKQFLKNCPEKIPGMAELETRQNRILEQLAQLKQQISSLKSDLNIPTTSQDTITGCFQVGLKKTSLPESLVITANPNQPPYSLELLQLLLQNEISLIVTSYLHSSVTTLPIPALQLQKTLENFVVSSNAPKLKVCLIWKMIDSSVDLMLTPSGVSGEVNLLRYLTRLTNTQLSYDSSKDALEIESLLDQCYLLVRSRTKSERANILQLFNKSLAKSTWLLGRNQASVVDVAAYSAIKQCGSSKELNANLNKWFQNCASLVNTKC</sequence>
<dbReference type="Pfam" id="PF16780">
    <property type="entry name" value="AIMP2_LysRS_bd"/>
    <property type="match status" value="1"/>
</dbReference>
<evidence type="ECO:0000256" key="4">
    <source>
        <dbReference type="ARBA" id="ARBA00022917"/>
    </source>
</evidence>
<reference evidence="9 10" key="1">
    <citation type="submission" date="2024-05" db="EMBL/GenBank/DDBJ databases">
        <title>Genetic variation in Jamaican populations of the coffee berry borer (Hypothenemus hampei).</title>
        <authorList>
            <person name="Errbii M."/>
            <person name="Myrie A."/>
        </authorList>
    </citation>
    <scope>NUCLEOTIDE SEQUENCE [LARGE SCALE GENOMIC DNA]</scope>
    <source>
        <strain evidence="9">JA-Hopewell-2020-01-JO</strain>
        <tissue evidence="9">Whole body</tissue>
    </source>
</reference>
<dbReference type="Gene3D" id="1.20.1050.130">
    <property type="match status" value="1"/>
</dbReference>
<dbReference type="EMBL" id="JBDJPC010000007">
    <property type="protein sequence ID" value="KAL1494314.1"/>
    <property type="molecule type" value="Genomic_DNA"/>
</dbReference>
<proteinExistence type="predicted"/>
<evidence type="ECO:0000256" key="6">
    <source>
        <dbReference type="SAM" id="Coils"/>
    </source>
</evidence>
<dbReference type="InterPro" id="IPR041503">
    <property type="entry name" value="AIMP2_thioredoxin"/>
</dbReference>
<dbReference type="GO" id="GO:0005634">
    <property type="term" value="C:nucleus"/>
    <property type="evidence" value="ECO:0007669"/>
    <property type="project" value="UniProtKB-SubCell"/>
</dbReference>